<feature type="transmembrane region" description="Helical" evidence="8">
    <location>
        <begin position="133"/>
        <end position="149"/>
    </location>
</feature>
<dbReference type="EMBL" id="CP016043">
    <property type="protein sequence ID" value="AOV96695.1"/>
    <property type="molecule type" value="Genomic_DNA"/>
</dbReference>
<dbReference type="PANTHER" id="PTHR32322:SF18">
    <property type="entry name" value="S-ADENOSYLMETHIONINE_S-ADENOSYLHOMOCYSTEINE TRANSPORTER"/>
    <property type="match status" value="1"/>
</dbReference>
<feature type="domain" description="EamA" evidence="9">
    <location>
        <begin position="158"/>
        <end position="293"/>
    </location>
</feature>
<keyword evidence="4 8" id="KW-0812">Transmembrane</keyword>
<evidence type="ECO:0000256" key="3">
    <source>
        <dbReference type="ARBA" id="ARBA00022475"/>
    </source>
</evidence>
<keyword evidence="6 8" id="KW-0472">Membrane</keyword>
<reference evidence="10 12" key="1">
    <citation type="submission" date="2016-06" db="EMBL/GenBank/DDBJ databases">
        <title>Complete genome sequence of Edwardsiella hoshinae ATCC 35051.</title>
        <authorList>
            <person name="Reichley S.R."/>
            <person name="Waldbieser G.C."/>
            <person name="Lawrence M.L."/>
            <person name="Griffin M.J."/>
        </authorList>
    </citation>
    <scope>NUCLEOTIDE SEQUENCE [LARGE SCALE GENOMIC DNA]</scope>
    <source>
        <strain evidence="10 12">ATCC 35051</strain>
    </source>
</reference>
<evidence type="ECO:0000313" key="13">
    <source>
        <dbReference type="Proteomes" id="UP000255248"/>
    </source>
</evidence>
<dbReference type="Gene3D" id="1.10.3730.20">
    <property type="match status" value="1"/>
</dbReference>
<dbReference type="PANTHER" id="PTHR32322">
    <property type="entry name" value="INNER MEMBRANE TRANSPORTER"/>
    <property type="match status" value="1"/>
</dbReference>
<feature type="transmembrane region" description="Helical" evidence="8">
    <location>
        <begin position="12"/>
        <end position="28"/>
    </location>
</feature>
<feature type="transmembrane region" description="Helical" evidence="8">
    <location>
        <begin position="187"/>
        <end position="208"/>
    </location>
</feature>
<dbReference type="SUPFAM" id="SSF103481">
    <property type="entry name" value="Multidrug resistance efflux transporter EmrE"/>
    <property type="match status" value="2"/>
</dbReference>
<evidence type="ECO:0000256" key="1">
    <source>
        <dbReference type="ARBA" id="ARBA00004651"/>
    </source>
</evidence>
<reference evidence="11 13" key="2">
    <citation type="submission" date="2018-06" db="EMBL/GenBank/DDBJ databases">
        <authorList>
            <consortium name="Pathogen Informatics"/>
            <person name="Doyle S."/>
        </authorList>
    </citation>
    <scope>NUCLEOTIDE SEQUENCE [LARGE SCALE GENOMIC DNA]</scope>
    <source>
        <strain evidence="11 13">NCTC12121</strain>
    </source>
</reference>
<evidence type="ECO:0000259" key="9">
    <source>
        <dbReference type="Pfam" id="PF00892"/>
    </source>
</evidence>
<feature type="transmembrane region" description="Helical" evidence="8">
    <location>
        <begin position="72"/>
        <end position="92"/>
    </location>
</feature>
<keyword evidence="3" id="KW-1003">Cell membrane</keyword>
<keyword evidence="5 8" id="KW-1133">Transmembrane helix</keyword>
<evidence type="ECO:0000256" key="8">
    <source>
        <dbReference type="SAM" id="Phobius"/>
    </source>
</evidence>
<gene>
    <name evidence="11" type="primary">yijE_2</name>
    <name evidence="10" type="ORF">A9798_06845</name>
    <name evidence="11" type="ORF">NCTC12121_01461</name>
</gene>
<dbReference type="AlphaFoldDB" id="A0A376DDD1"/>
<feature type="transmembrane region" description="Helical" evidence="8">
    <location>
        <begin position="104"/>
        <end position="121"/>
    </location>
</feature>
<dbReference type="GO" id="GO:0005886">
    <property type="term" value="C:plasma membrane"/>
    <property type="evidence" value="ECO:0007669"/>
    <property type="project" value="UniProtKB-SubCell"/>
</dbReference>
<dbReference type="Proteomes" id="UP000175893">
    <property type="component" value="Chromosome"/>
</dbReference>
<evidence type="ECO:0000256" key="6">
    <source>
        <dbReference type="ARBA" id="ARBA00023136"/>
    </source>
</evidence>
<feature type="domain" description="EamA" evidence="9">
    <location>
        <begin position="10"/>
        <end position="144"/>
    </location>
</feature>
<organism evidence="11 13">
    <name type="scientific">Edwardsiella hoshinae</name>
    <dbReference type="NCBI Taxonomy" id="93378"/>
    <lineage>
        <taxon>Bacteria</taxon>
        <taxon>Pseudomonadati</taxon>
        <taxon>Pseudomonadota</taxon>
        <taxon>Gammaproteobacteria</taxon>
        <taxon>Enterobacterales</taxon>
        <taxon>Hafniaceae</taxon>
        <taxon>Edwardsiella</taxon>
    </lineage>
</organism>
<comment type="similarity">
    <text evidence="2">Belongs to the drug/metabolite transporter (DMT) superfamily. 10 TMS drug/metabolite exporter (DME) (TC 2.A.7.3) family.</text>
</comment>
<feature type="transmembrane region" description="Helical" evidence="8">
    <location>
        <begin position="40"/>
        <end position="60"/>
    </location>
</feature>
<dbReference type="InterPro" id="IPR050638">
    <property type="entry name" value="AA-Vitamin_Transporters"/>
</dbReference>
<dbReference type="InterPro" id="IPR000620">
    <property type="entry name" value="EamA_dom"/>
</dbReference>
<evidence type="ECO:0000313" key="12">
    <source>
        <dbReference type="Proteomes" id="UP000175893"/>
    </source>
</evidence>
<dbReference type="Proteomes" id="UP000255248">
    <property type="component" value="Unassembled WGS sequence"/>
</dbReference>
<name>A0A376DDD1_9GAMM</name>
<accession>A0A376DDD1</accession>
<keyword evidence="12" id="KW-1185">Reference proteome</keyword>
<evidence type="ECO:0000256" key="5">
    <source>
        <dbReference type="ARBA" id="ARBA00022989"/>
    </source>
</evidence>
<proteinExistence type="inferred from homology"/>
<dbReference type="RefSeq" id="WP_024522223.1">
    <property type="nucleotide sequence ID" value="NZ_CP016043.1"/>
</dbReference>
<dbReference type="InterPro" id="IPR037185">
    <property type="entry name" value="EmrE-like"/>
</dbReference>
<evidence type="ECO:0000256" key="4">
    <source>
        <dbReference type="ARBA" id="ARBA00022692"/>
    </source>
</evidence>
<feature type="transmembrane region" description="Helical" evidence="8">
    <location>
        <begin position="220"/>
        <end position="239"/>
    </location>
</feature>
<feature type="transmembrane region" description="Helical" evidence="8">
    <location>
        <begin position="251"/>
        <end position="270"/>
    </location>
</feature>
<evidence type="ECO:0000256" key="7">
    <source>
        <dbReference type="ARBA" id="ARBA00040595"/>
    </source>
</evidence>
<protein>
    <recommendedName>
        <fullName evidence="7">Threonine/homoserine exporter RhtA</fullName>
    </recommendedName>
</protein>
<evidence type="ECO:0000313" key="11">
    <source>
        <dbReference type="EMBL" id="STC87410.1"/>
    </source>
</evidence>
<feature type="transmembrane region" description="Helical" evidence="8">
    <location>
        <begin position="155"/>
        <end position="175"/>
    </location>
</feature>
<evidence type="ECO:0000313" key="10">
    <source>
        <dbReference type="EMBL" id="AOV96695.1"/>
    </source>
</evidence>
<evidence type="ECO:0000256" key="2">
    <source>
        <dbReference type="ARBA" id="ARBA00009853"/>
    </source>
</evidence>
<dbReference type="OrthoDB" id="5430053at2"/>
<dbReference type="EMBL" id="UFXZ01000001">
    <property type="protein sequence ID" value="STC87410.1"/>
    <property type="molecule type" value="Genomic_DNA"/>
</dbReference>
<sequence>MASISKDKKTAYLLLIVLWLVWGNFWVVSKNALPLMGGVWMLSLFKIGGGVVALFIVLFIKRKSVSMAPPPFIPTLLYGLTQTTGFTAFAVFALTHGGAGKVSVLVYSMPIWVILLNVLVLKQRIAITQGIKLLIPIIGFVIVVAPWNINDSKQILSSLMALSSGLSWGISVLILKWILKKNPATNVLNLTSWQMLYGTVPLLFLAWYMPHSPMVINQTFVFSFLYVSVIASAIGWLCWASIASKLPANIAAINSLAAPAIAMASGMIFLGNMLSIRDLIGVALIFVGIVIIFVFPKKENQRKTDAAANN</sequence>
<dbReference type="Pfam" id="PF00892">
    <property type="entry name" value="EamA"/>
    <property type="match status" value="2"/>
</dbReference>
<dbReference type="KEGG" id="eho:A9798_06845"/>
<feature type="transmembrane region" description="Helical" evidence="8">
    <location>
        <begin position="276"/>
        <end position="295"/>
    </location>
</feature>
<comment type="subcellular location">
    <subcellularLocation>
        <location evidence="1">Cell membrane</location>
        <topology evidence="1">Multi-pass membrane protein</topology>
    </subcellularLocation>
</comment>